<protein>
    <submittedName>
        <fullName evidence="2">Uncharacterized protein</fullName>
    </submittedName>
</protein>
<accession>A0A218Y0I0</accession>
<comment type="caution">
    <text evidence="2">The sequence shown here is derived from an EMBL/GenBank/DDBJ whole genome shotgun (WGS) entry which is preliminary data.</text>
</comment>
<evidence type="ECO:0000313" key="2">
    <source>
        <dbReference type="EMBL" id="OWM90301.1"/>
    </source>
</evidence>
<evidence type="ECO:0000313" key="3">
    <source>
        <dbReference type="Proteomes" id="UP000197138"/>
    </source>
</evidence>
<feature type="region of interest" description="Disordered" evidence="1">
    <location>
        <begin position="1"/>
        <end position="45"/>
    </location>
</feature>
<dbReference type="AlphaFoldDB" id="A0A218Y0I0"/>
<gene>
    <name evidence="2" type="ORF">CDL15_Pgr014139</name>
</gene>
<feature type="region of interest" description="Disordered" evidence="1">
    <location>
        <begin position="65"/>
        <end position="99"/>
    </location>
</feature>
<organism evidence="2 3">
    <name type="scientific">Punica granatum</name>
    <name type="common">Pomegranate</name>
    <dbReference type="NCBI Taxonomy" id="22663"/>
    <lineage>
        <taxon>Eukaryota</taxon>
        <taxon>Viridiplantae</taxon>
        <taxon>Streptophyta</taxon>
        <taxon>Embryophyta</taxon>
        <taxon>Tracheophyta</taxon>
        <taxon>Spermatophyta</taxon>
        <taxon>Magnoliopsida</taxon>
        <taxon>eudicotyledons</taxon>
        <taxon>Gunneridae</taxon>
        <taxon>Pentapetalae</taxon>
        <taxon>rosids</taxon>
        <taxon>malvids</taxon>
        <taxon>Myrtales</taxon>
        <taxon>Lythraceae</taxon>
        <taxon>Punica</taxon>
    </lineage>
</organism>
<feature type="compositionally biased region" description="Polar residues" evidence="1">
    <location>
        <begin position="29"/>
        <end position="45"/>
    </location>
</feature>
<name>A0A218Y0I0_PUNGR</name>
<evidence type="ECO:0000256" key="1">
    <source>
        <dbReference type="SAM" id="MobiDB-lite"/>
    </source>
</evidence>
<dbReference type="EMBL" id="MTKT01000549">
    <property type="protein sequence ID" value="OWM90301.1"/>
    <property type="molecule type" value="Genomic_DNA"/>
</dbReference>
<sequence>MSCLGRGVPQTLTDVFSNGAPGGPIHKQINGTRKQTCTHPRTTGTKEQVSDCLSEFVLVSRVDPDPEKGPLFAQKRGQSPFNEPSVHEIRANQSQGPQRLGKQTLIALHNPFRFSGYYSGNKKAPFKRNLALRAHSRKC</sequence>
<reference evidence="3" key="1">
    <citation type="journal article" date="2017" name="Plant J.">
        <title>The pomegranate (Punica granatum L.) genome and the genomics of punicalagin biosynthesis.</title>
        <authorList>
            <person name="Qin G."/>
            <person name="Xu C."/>
            <person name="Ming R."/>
            <person name="Tang H."/>
            <person name="Guyot R."/>
            <person name="Kramer E.M."/>
            <person name="Hu Y."/>
            <person name="Yi X."/>
            <person name="Qi Y."/>
            <person name="Xu X."/>
            <person name="Gao Z."/>
            <person name="Pan H."/>
            <person name="Jian J."/>
            <person name="Tian Y."/>
            <person name="Yue Z."/>
            <person name="Xu Y."/>
        </authorList>
    </citation>
    <scope>NUCLEOTIDE SEQUENCE [LARGE SCALE GENOMIC DNA]</scope>
    <source>
        <strain evidence="3">cv. Dabenzi</strain>
    </source>
</reference>
<dbReference type="Proteomes" id="UP000197138">
    <property type="component" value="Unassembled WGS sequence"/>
</dbReference>
<proteinExistence type="predicted"/>